<feature type="region of interest" description="Disordered" evidence="1">
    <location>
        <begin position="41"/>
        <end position="64"/>
    </location>
</feature>
<evidence type="ECO:0000256" key="1">
    <source>
        <dbReference type="SAM" id="MobiDB-lite"/>
    </source>
</evidence>
<reference evidence="2" key="1">
    <citation type="submission" date="2013-11" db="EMBL/GenBank/DDBJ databases">
        <title>The Genome Sequence of Phytophthora parasitica IAC_01/95.</title>
        <authorList>
            <consortium name="The Broad Institute Genomics Platform"/>
            <person name="Russ C."/>
            <person name="Tyler B."/>
            <person name="Panabieres F."/>
            <person name="Shan W."/>
            <person name="Tripathy S."/>
            <person name="Grunwald N."/>
            <person name="Machado M."/>
            <person name="Johnson C.S."/>
            <person name="Arredondo F."/>
            <person name="Hong C."/>
            <person name="Coffey M."/>
            <person name="Young S.K."/>
            <person name="Zeng Q."/>
            <person name="Gargeya S."/>
            <person name="Fitzgerald M."/>
            <person name="Abouelleil A."/>
            <person name="Alvarado L."/>
            <person name="Chapman S.B."/>
            <person name="Gainer-Dewar J."/>
            <person name="Goldberg J."/>
            <person name="Griggs A."/>
            <person name="Gujja S."/>
            <person name="Hansen M."/>
            <person name="Howarth C."/>
            <person name="Imamovic A."/>
            <person name="Ireland A."/>
            <person name="Larimer J."/>
            <person name="McCowan C."/>
            <person name="Murphy C."/>
            <person name="Pearson M."/>
            <person name="Poon T.W."/>
            <person name="Priest M."/>
            <person name="Roberts A."/>
            <person name="Saif S."/>
            <person name="Shea T."/>
            <person name="Sykes S."/>
            <person name="Wortman J."/>
            <person name="Nusbaum C."/>
            <person name="Birren B."/>
        </authorList>
    </citation>
    <scope>NUCLEOTIDE SEQUENCE [LARGE SCALE GENOMIC DNA]</scope>
    <source>
        <strain evidence="2">IAC_01/95</strain>
    </source>
</reference>
<dbReference type="Proteomes" id="UP000054532">
    <property type="component" value="Unassembled WGS sequence"/>
</dbReference>
<evidence type="ECO:0000313" key="2">
    <source>
        <dbReference type="EMBL" id="ETM42318.1"/>
    </source>
</evidence>
<dbReference type="EMBL" id="KI693814">
    <property type="protein sequence ID" value="ETM42318.1"/>
    <property type="molecule type" value="Genomic_DNA"/>
</dbReference>
<protein>
    <submittedName>
        <fullName evidence="2">Uncharacterized protein</fullName>
    </submittedName>
</protein>
<proteinExistence type="predicted"/>
<gene>
    <name evidence="2" type="ORF">L914_12005</name>
</gene>
<feature type="compositionally biased region" description="Basic and acidic residues" evidence="1">
    <location>
        <begin position="47"/>
        <end position="64"/>
    </location>
</feature>
<name>W2N387_PHYNI</name>
<accession>W2N387</accession>
<dbReference type="AlphaFoldDB" id="W2N387"/>
<sequence length="64" mass="7225">MASYTSPDVVDLTCAPSSGELTTSAVWVTAELDPFSRKQNHVGNRNYEQKKRACQWREEHPSLT</sequence>
<organism evidence="2">
    <name type="scientific">Phytophthora nicotianae</name>
    <name type="common">Potato buckeye rot agent</name>
    <name type="synonym">Phytophthora parasitica</name>
    <dbReference type="NCBI Taxonomy" id="4792"/>
    <lineage>
        <taxon>Eukaryota</taxon>
        <taxon>Sar</taxon>
        <taxon>Stramenopiles</taxon>
        <taxon>Oomycota</taxon>
        <taxon>Peronosporomycetes</taxon>
        <taxon>Peronosporales</taxon>
        <taxon>Peronosporaceae</taxon>
        <taxon>Phytophthora</taxon>
    </lineage>
</organism>